<name>A0AAV4ALB5_9GAST</name>
<reference evidence="6 7" key="1">
    <citation type="journal article" date="2021" name="Elife">
        <title>Chloroplast acquisition without the gene transfer in kleptoplastic sea slugs, Plakobranchus ocellatus.</title>
        <authorList>
            <person name="Maeda T."/>
            <person name="Takahashi S."/>
            <person name="Yoshida T."/>
            <person name="Shimamura S."/>
            <person name="Takaki Y."/>
            <person name="Nagai Y."/>
            <person name="Toyoda A."/>
            <person name="Suzuki Y."/>
            <person name="Arimoto A."/>
            <person name="Ishii H."/>
            <person name="Satoh N."/>
            <person name="Nishiyama T."/>
            <person name="Hasebe M."/>
            <person name="Maruyama T."/>
            <person name="Minagawa J."/>
            <person name="Obokata J."/>
            <person name="Shigenobu S."/>
        </authorList>
    </citation>
    <scope>NUCLEOTIDE SEQUENCE [LARGE SCALE GENOMIC DNA]</scope>
</reference>
<comment type="caution">
    <text evidence="6">The sequence shown here is derived from an EMBL/GenBank/DDBJ whole genome shotgun (WGS) entry which is preliminary data.</text>
</comment>
<protein>
    <submittedName>
        <fullName evidence="6">Variable lymphocyte receptor a</fullName>
    </submittedName>
</protein>
<dbReference type="InterPro" id="IPR001611">
    <property type="entry name" value="Leu-rich_rpt"/>
</dbReference>
<dbReference type="PROSITE" id="PS51450">
    <property type="entry name" value="LRR"/>
    <property type="match status" value="2"/>
</dbReference>
<dbReference type="PANTHER" id="PTHR45712">
    <property type="entry name" value="AGAP008170-PA"/>
    <property type="match status" value="1"/>
</dbReference>
<evidence type="ECO:0000313" key="7">
    <source>
        <dbReference type="Proteomes" id="UP000735302"/>
    </source>
</evidence>
<feature type="domain" description="LRRNT" evidence="5">
    <location>
        <begin position="13"/>
        <end position="51"/>
    </location>
</feature>
<keyword evidence="6" id="KW-0675">Receptor</keyword>
<evidence type="ECO:0000256" key="3">
    <source>
        <dbReference type="ARBA" id="ARBA00022737"/>
    </source>
</evidence>
<dbReference type="InterPro" id="IPR032675">
    <property type="entry name" value="LRR_dom_sf"/>
</dbReference>
<evidence type="ECO:0000256" key="2">
    <source>
        <dbReference type="ARBA" id="ARBA00022729"/>
    </source>
</evidence>
<dbReference type="EMBL" id="BLXT01004027">
    <property type="protein sequence ID" value="GFO08965.1"/>
    <property type="molecule type" value="Genomic_DNA"/>
</dbReference>
<dbReference type="AlphaFoldDB" id="A0AAV4ALB5"/>
<dbReference type="GO" id="GO:0005615">
    <property type="term" value="C:extracellular space"/>
    <property type="evidence" value="ECO:0007669"/>
    <property type="project" value="TreeGrafter"/>
</dbReference>
<keyword evidence="7" id="KW-1185">Reference proteome</keyword>
<dbReference type="PANTHER" id="PTHR45712:SF22">
    <property type="entry name" value="INSULIN-LIKE GROWTH FACTOR-BINDING PROTEIN COMPLEX ACID LABILE SUBUNIT"/>
    <property type="match status" value="1"/>
</dbReference>
<evidence type="ECO:0000256" key="4">
    <source>
        <dbReference type="ARBA" id="ARBA00023180"/>
    </source>
</evidence>
<evidence type="ECO:0000256" key="1">
    <source>
        <dbReference type="ARBA" id="ARBA00022614"/>
    </source>
</evidence>
<dbReference type="InterPro" id="IPR003591">
    <property type="entry name" value="Leu-rich_rpt_typical-subtyp"/>
</dbReference>
<dbReference type="Proteomes" id="UP000735302">
    <property type="component" value="Unassembled WGS sequence"/>
</dbReference>
<proteinExistence type="predicted"/>
<dbReference type="SUPFAM" id="SSF52058">
    <property type="entry name" value="L domain-like"/>
    <property type="match status" value="1"/>
</dbReference>
<dbReference type="Pfam" id="PF01462">
    <property type="entry name" value="LRRNT"/>
    <property type="match status" value="1"/>
</dbReference>
<gene>
    <name evidence="6" type="ORF">PoB_003547000</name>
</gene>
<keyword evidence="4" id="KW-0325">Glycoprotein</keyword>
<sequence>MEQGSETSLKTYECPPTCYCSHGKADTEAIIVDCSNKGLTRIPKLPPHATQVYLQGNSISSVPCSSLERLKFLEILDLSRNTLDSLAGCSFSTLASLQRLRLSLCNLTSLPAGVFDSLQSLIDLDLSLNNISHIERGLFAHTAKLKTLNLYGNALTKLGNGTFAGLDSLNFLTLQSNKFRYLPVTFEPEAFFGLDALETYSWQPARFSCQLYLP</sequence>
<dbReference type="SMART" id="SM00013">
    <property type="entry name" value="LRRNT"/>
    <property type="match status" value="1"/>
</dbReference>
<keyword evidence="3" id="KW-0677">Repeat</keyword>
<evidence type="ECO:0000259" key="5">
    <source>
        <dbReference type="SMART" id="SM00013"/>
    </source>
</evidence>
<dbReference type="InterPro" id="IPR000372">
    <property type="entry name" value="LRRNT"/>
</dbReference>
<dbReference type="Gene3D" id="3.80.10.10">
    <property type="entry name" value="Ribonuclease Inhibitor"/>
    <property type="match status" value="2"/>
</dbReference>
<dbReference type="Pfam" id="PF13855">
    <property type="entry name" value="LRR_8"/>
    <property type="match status" value="1"/>
</dbReference>
<keyword evidence="2" id="KW-0732">Signal</keyword>
<dbReference type="SMART" id="SM00369">
    <property type="entry name" value="LRR_TYP"/>
    <property type="match status" value="5"/>
</dbReference>
<accession>A0AAV4ALB5</accession>
<dbReference type="InterPro" id="IPR050333">
    <property type="entry name" value="SLRP"/>
</dbReference>
<keyword evidence="1" id="KW-0433">Leucine-rich repeat</keyword>
<organism evidence="6 7">
    <name type="scientific">Plakobranchus ocellatus</name>
    <dbReference type="NCBI Taxonomy" id="259542"/>
    <lineage>
        <taxon>Eukaryota</taxon>
        <taxon>Metazoa</taxon>
        <taxon>Spiralia</taxon>
        <taxon>Lophotrochozoa</taxon>
        <taxon>Mollusca</taxon>
        <taxon>Gastropoda</taxon>
        <taxon>Heterobranchia</taxon>
        <taxon>Euthyneura</taxon>
        <taxon>Panpulmonata</taxon>
        <taxon>Sacoglossa</taxon>
        <taxon>Placobranchoidea</taxon>
        <taxon>Plakobranchidae</taxon>
        <taxon>Plakobranchus</taxon>
    </lineage>
</organism>
<evidence type="ECO:0000313" key="6">
    <source>
        <dbReference type="EMBL" id="GFO08965.1"/>
    </source>
</evidence>